<reference evidence="1" key="1">
    <citation type="submission" date="2023-08" db="EMBL/GenBank/DDBJ databases">
        <title>Reference Genome Resource for the Citrus Pathogen Phytophthora citrophthora.</title>
        <authorList>
            <person name="Moller H."/>
            <person name="Coetzee B."/>
            <person name="Rose L.J."/>
            <person name="Van Niekerk J.M."/>
        </authorList>
    </citation>
    <scope>NUCLEOTIDE SEQUENCE</scope>
    <source>
        <strain evidence="1">STE-U-9442</strain>
    </source>
</reference>
<dbReference type="Proteomes" id="UP001259832">
    <property type="component" value="Unassembled WGS sequence"/>
</dbReference>
<keyword evidence="2" id="KW-1185">Reference proteome</keyword>
<name>A0AAD9G0J8_9STRA</name>
<gene>
    <name evidence="1" type="ORF">P3T76_014974</name>
</gene>
<proteinExistence type="predicted"/>
<organism evidence="1 2">
    <name type="scientific">Phytophthora citrophthora</name>
    <dbReference type="NCBI Taxonomy" id="4793"/>
    <lineage>
        <taxon>Eukaryota</taxon>
        <taxon>Sar</taxon>
        <taxon>Stramenopiles</taxon>
        <taxon>Oomycota</taxon>
        <taxon>Peronosporomycetes</taxon>
        <taxon>Peronosporales</taxon>
        <taxon>Peronosporaceae</taxon>
        <taxon>Phytophthora</taxon>
    </lineage>
</organism>
<comment type="caution">
    <text evidence="1">The sequence shown here is derived from an EMBL/GenBank/DDBJ whole genome shotgun (WGS) entry which is preliminary data.</text>
</comment>
<evidence type="ECO:0000313" key="2">
    <source>
        <dbReference type="Proteomes" id="UP001259832"/>
    </source>
</evidence>
<evidence type="ECO:0000313" key="1">
    <source>
        <dbReference type="EMBL" id="KAK1929576.1"/>
    </source>
</evidence>
<protein>
    <submittedName>
        <fullName evidence="1">Uncharacterized protein</fullName>
    </submittedName>
</protein>
<dbReference type="EMBL" id="JASMQC010000047">
    <property type="protein sequence ID" value="KAK1929576.1"/>
    <property type="molecule type" value="Genomic_DNA"/>
</dbReference>
<sequence>MHDHIDNYRYEVYGRLIAEFKDFDFVSELTHIGKMIESQHERIQESQNQLDIINREFLPGDIESVYRERALTAMNDSTIDLIEWKRSEVK</sequence>
<accession>A0AAD9G0J8</accession>
<dbReference type="AlphaFoldDB" id="A0AAD9G0J8"/>